<feature type="transmembrane region" description="Helical" evidence="2">
    <location>
        <begin position="101"/>
        <end position="118"/>
    </location>
</feature>
<keyword evidence="2" id="KW-1133">Transmembrane helix</keyword>
<gene>
    <name evidence="3" type="ORF">HGB48_03590</name>
</gene>
<sequence length="271" mass="28780">MAGNAAAPAPDASGRAPSHRAPSRRAPGTRRAPSRRRRRWVPPQHGAWAMLLVPYLAGLLTAGFAWPDLPLLVAWIAGYLLSYYALLAVKTRRLGKFRPQVLVYGGTALAAGATVLLARPELLAFAPVFAVALLVNGLFAARRDDRALLNGLVSVAAATLILPVVAVVAGESPWSTNEVAAVTFLYFAGTVLFVKSCIRERDNAGLYAMSAGFHVGAAVVAAWLNPVYAVPFTWYLVRAVVLRRRQYSAKQIGIVEIASSALLLAAAAIAA</sequence>
<accession>A0A846YWH1</accession>
<feature type="transmembrane region" description="Helical" evidence="2">
    <location>
        <begin position="45"/>
        <end position="66"/>
    </location>
</feature>
<feature type="transmembrane region" description="Helical" evidence="2">
    <location>
        <begin position="174"/>
        <end position="194"/>
    </location>
</feature>
<feature type="transmembrane region" description="Helical" evidence="2">
    <location>
        <begin position="124"/>
        <end position="141"/>
    </location>
</feature>
<evidence type="ECO:0000313" key="4">
    <source>
        <dbReference type="Proteomes" id="UP000579250"/>
    </source>
</evidence>
<organism evidence="3 4">
    <name type="scientific">Actinomadura latina</name>
    <dbReference type="NCBI Taxonomy" id="163603"/>
    <lineage>
        <taxon>Bacteria</taxon>
        <taxon>Bacillati</taxon>
        <taxon>Actinomycetota</taxon>
        <taxon>Actinomycetes</taxon>
        <taxon>Streptosporangiales</taxon>
        <taxon>Thermomonosporaceae</taxon>
        <taxon>Actinomadura</taxon>
    </lineage>
</organism>
<evidence type="ECO:0000313" key="3">
    <source>
        <dbReference type="EMBL" id="NKZ02838.1"/>
    </source>
</evidence>
<dbReference type="Proteomes" id="UP000579250">
    <property type="component" value="Unassembled WGS sequence"/>
</dbReference>
<feature type="region of interest" description="Disordered" evidence="1">
    <location>
        <begin position="1"/>
        <end position="39"/>
    </location>
</feature>
<evidence type="ECO:0000256" key="1">
    <source>
        <dbReference type="SAM" id="MobiDB-lite"/>
    </source>
</evidence>
<reference evidence="3 4" key="1">
    <citation type="submission" date="2020-04" db="EMBL/GenBank/DDBJ databases">
        <title>MicrobeNet Type strains.</title>
        <authorList>
            <person name="Nicholson A.C."/>
        </authorList>
    </citation>
    <scope>NUCLEOTIDE SEQUENCE [LARGE SCALE GENOMIC DNA]</scope>
    <source>
        <strain evidence="3 4">ATCC BAA-277</strain>
    </source>
</reference>
<keyword evidence="2" id="KW-0472">Membrane</keyword>
<evidence type="ECO:0000256" key="2">
    <source>
        <dbReference type="SAM" id="Phobius"/>
    </source>
</evidence>
<feature type="transmembrane region" description="Helical" evidence="2">
    <location>
        <begin position="249"/>
        <end position="270"/>
    </location>
</feature>
<name>A0A846YWH1_9ACTN</name>
<dbReference type="InterPro" id="IPR025576">
    <property type="entry name" value="YwiC"/>
</dbReference>
<protein>
    <submittedName>
        <fullName evidence="3">YwiC-like family protein</fullName>
    </submittedName>
</protein>
<feature type="transmembrane region" description="Helical" evidence="2">
    <location>
        <begin position="148"/>
        <end position="168"/>
    </location>
</feature>
<comment type="caution">
    <text evidence="3">The sequence shown here is derived from an EMBL/GenBank/DDBJ whole genome shotgun (WGS) entry which is preliminary data.</text>
</comment>
<keyword evidence="2" id="KW-0812">Transmembrane</keyword>
<dbReference type="RefSeq" id="WP_067628862.1">
    <property type="nucleotide sequence ID" value="NZ_JAAXPI010000002.1"/>
</dbReference>
<feature type="transmembrane region" description="Helical" evidence="2">
    <location>
        <begin position="206"/>
        <end position="229"/>
    </location>
</feature>
<feature type="compositionally biased region" description="Low complexity" evidence="1">
    <location>
        <begin position="1"/>
        <end position="16"/>
    </location>
</feature>
<feature type="transmembrane region" description="Helical" evidence="2">
    <location>
        <begin position="72"/>
        <end position="89"/>
    </location>
</feature>
<dbReference type="AlphaFoldDB" id="A0A846YWH1"/>
<dbReference type="Pfam" id="PF14256">
    <property type="entry name" value="YwiC"/>
    <property type="match status" value="1"/>
</dbReference>
<dbReference type="EMBL" id="JAAXPI010000002">
    <property type="protein sequence ID" value="NKZ02838.1"/>
    <property type="molecule type" value="Genomic_DNA"/>
</dbReference>
<keyword evidence="4" id="KW-1185">Reference proteome</keyword>
<proteinExistence type="predicted"/>